<proteinExistence type="predicted"/>
<dbReference type="InterPro" id="IPR025836">
    <property type="entry name" value="Zn_knuckle_CX2CX4HX4C"/>
</dbReference>
<accession>A0AAE2CH77</accession>
<dbReference type="InterPro" id="IPR040256">
    <property type="entry name" value="At4g02000-like"/>
</dbReference>
<gene>
    <name evidence="4" type="ORF">Salat_2163100</name>
</gene>
<organism evidence="4 5">
    <name type="scientific">Sesamum alatum</name>
    <dbReference type="NCBI Taxonomy" id="300844"/>
    <lineage>
        <taxon>Eukaryota</taxon>
        <taxon>Viridiplantae</taxon>
        <taxon>Streptophyta</taxon>
        <taxon>Embryophyta</taxon>
        <taxon>Tracheophyta</taxon>
        <taxon>Spermatophyta</taxon>
        <taxon>Magnoliopsida</taxon>
        <taxon>eudicotyledons</taxon>
        <taxon>Gunneridae</taxon>
        <taxon>Pentapetalae</taxon>
        <taxon>asterids</taxon>
        <taxon>lamiids</taxon>
        <taxon>Lamiales</taxon>
        <taxon>Pedaliaceae</taxon>
        <taxon>Sesamum</taxon>
    </lineage>
</organism>
<evidence type="ECO:0000313" key="5">
    <source>
        <dbReference type="Proteomes" id="UP001293254"/>
    </source>
</evidence>
<dbReference type="Pfam" id="PF14392">
    <property type="entry name" value="zf-CCHC_4"/>
    <property type="match status" value="1"/>
</dbReference>
<evidence type="ECO:0000259" key="3">
    <source>
        <dbReference type="Pfam" id="PF14392"/>
    </source>
</evidence>
<dbReference type="Proteomes" id="UP001293254">
    <property type="component" value="Unassembled WGS sequence"/>
</dbReference>
<feature type="non-terminal residue" evidence="4">
    <location>
        <position position="493"/>
    </location>
</feature>
<evidence type="ECO:0000313" key="4">
    <source>
        <dbReference type="EMBL" id="KAK4422121.1"/>
    </source>
</evidence>
<dbReference type="AlphaFoldDB" id="A0AAE2CH77"/>
<feature type="region of interest" description="Disordered" evidence="1">
    <location>
        <begin position="335"/>
        <end position="375"/>
    </location>
</feature>
<dbReference type="Pfam" id="PF14111">
    <property type="entry name" value="DUF4283"/>
    <property type="match status" value="1"/>
</dbReference>
<feature type="domain" description="Zinc knuckle CX2CX4HX4C" evidence="3">
    <location>
        <begin position="175"/>
        <end position="222"/>
    </location>
</feature>
<evidence type="ECO:0000259" key="2">
    <source>
        <dbReference type="Pfam" id="PF14111"/>
    </source>
</evidence>
<protein>
    <recommendedName>
        <fullName evidence="6">Zinc knuckle CX2CX4HX4C domain-containing protein</fullName>
    </recommendedName>
</protein>
<dbReference type="EMBL" id="JACGWO010000008">
    <property type="protein sequence ID" value="KAK4422121.1"/>
    <property type="molecule type" value="Genomic_DNA"/>
</dbReference>
<reference evidence="4" key="1">
    <citation type="submission" date="2020-06" db="EMBL/GenBank/DDBJ databases">
        <authorList>
            <person name="Li T."/>
            <person name="Hu X."/>
            <person name="Zhang T."/>
            <person name="Song X."/>
            <person name="Zhang H."/>
            <person name="Dai N."/>
            <person name="Sheng W."/>
            <person name="Hou X."/>
            <person name="Wei L."/>
        </authorList>
    </citation>
    <scope>NUCLEOTIDE SEQUENCE</scope>
    <source>
        <strain evidence="4">3651</strain>
        <tissue evidence="4">Leaf</tissue>
    </source>
</reference>
<feature type="domain" description="DUF4283" evidence="2">
    <location>
        <begin position="40"/>
        <end position="108"/>
    </location>
</feature>
<name>A0AAE2CH77_9LAMI</name>
<evidence type="ECO:0008006" key="6">
    <source>
        <dbReference type="Google" id="ProtNLM"/>
    </source>
</evidence>
<reference evidence="4" key="2">
    <citation type="journal article" date="2024" name="Plant">
        <title>Genomic evolution and insights into agronomic trait innovations of Sesamum species.</title>
        <authorList>
            <person name="Miao H."/>
            <person name="Wang L."/>
            <person name="Qu L."/>
            <person name="Liu H."/>
            <person name="Sun Y."/>
            <person name="Le M."/>
            <person name="Wang Q."/>
            <person name="Wei S."/>
            <person name="Zheng Y."/>
            <person name="Lin W."/>
            <person name="Duan Y."/>
            <person name="Cao H."/>
            <person name="Xiong S."/>
            <person name="Wang X."/>
            <person name="Wei L."/>
            <person name="Li C."/>
            <person name="Ma Q."/>
            <person name="Ju M."/>
            <person name="Zhao R."/>
            <person name="Li G."/>
            <person name="Mu C."/>
            <person name="Tian Q."/>
            <person name="Mei H."/>
            <person name="Zhang T."/>
            <person name="Gao T."/>
            <person name="Zhang H."/>
        </authorList>
    </citation>
    <scope>NUCLEOTIDE SEQUENCE</scope>
    <source>
        <strain evidence="4">3651</strain>
    </source>
</reference>
<dbReference type="PANTHER" id="PTHR31286:SF153">
    <property type="entry name" value="DUF4283 DOMAIN PROTEIN"/>
    <property type="match status" value="1"/>
</dbReference>
<feature type="compositionally biased region" description="Polar residues" evidence="1">
    <location>
        <begin position="335"/>
        <end position="345"/>
    </location>
</feature>
<comment type="caution">
    <text evidence="4">The sequence shown here is derived from an EMBL/GenBank/DDBJ whole genome shotgun (WGS) entry which is preliminary data.</text>
</comment>
<evidence type="ECO:0000256" key="1">
    <source>
        <dbReference type="SAM" id="MobiDB-lite"/>
    </source>
</evidence>
<dbReference type="InterPro" id="IPR025558">
    <property type="entry name" value="DUF4283"/>
</dbReference>
<keyword evidence="5" id="KW-1185">Reference proteome</keyword>
<dbReference type="PANTHER" id="PTHR31286">
    <property type="entry name" value="GLYCINE-RICH CELL WALL STRUCTURAL PROTEIN 1.8-LIKE"/>
    <property type="match status" value="1"/>
</dbReference>
<sequence>MDTEIARMNRALSFTVVEEQGVIVSSELWPSGSGDPSLKLVGRILTQRSFNFDALCSTFIRAANPGKGKDFTRISSDRFLLSFQHRVDMHRILYGGPWNFDNQLLIFSEFGQNDDPLTMDLYFCDFSVGLHGLSGAKLSSNLGHLIGSKLGIVKDVSFVDNSVHSPVSLRLRVSLDVRKPLLRKTKLRSLDGQETIVNFTYERLGNFCYLCGVLGHVDTLCELRYADDFVDPGSPVPYGPWLRAFGSGRPTAGPFNFGRSLSRLRGSNIFGNFSSPAVSTSRVGMPPTIPNVSPQIHVGVGPSTNACPIIEPSLSSESASLPLADLVPVPLEFTIHSSPGPSTPGSLAGASRRGRSATTMPRGRGKRKSPLTSQASYASKRPACASANWCVRYPNAYGFPLPCPYSNHTPVLIILEGQQQLNSGPVHKPFGFEAWWARIPECEQVIQHSWSINVEGAASRVRTSLKGCEVDLWKWSNSLRHSRAAKKELEDEI</sequence>